<evidence type="ECO:0000256" key="7">
    <source>
        <dbReference type="ARBA" id="ARBA00022967"/>
    </source>
</evidence>
<dbReference type="SMART" id="SM00382">
    <property type="entry name" value="AAA"/>
    <property type="match status" value="1"/>
</dbReference>
<dbReference type="KEGG" id="ntr:B0W44_17245"/>
<keyword evidence="5" id="KW-0547">Nucleotide-binding</keyword>
<gene>
    <name evidence="10" type="ORF">B0W44_17245</name>
</gene>
<dbReference type="InterPro" id="IPR003593">
    <property type="entry name" value="AAA+_ATPase"/>
</dbReference>
<dbReference type="GO" id="GO:0015087">
    <property type="term" value="F:cobalt ion transmembrane transporter activity"/>
    <property type="evidence" value="ECO:0007669"/>
    <property type="project" value="UniProtKB-ARBA"/>
</dbReference>
<dbReference type="GO" id="GO:0043190">
    <property type="term" value="C:ATP-binding cassette (ABC) transporter complex"/>
    <property type="evidence" value="ECO:0007669"/>
    <property type="project" value="TreeGrafter"/>
</dbReference>
<dbReference type="GO" id="GO:0005524">
    <property type="term" value="F:ATP binding"/>
    <property type="evidence" value="ECO:0007669"/>
    <property type="project" value="UniProtKB-KW"/>
</dbReference>
<accession>A0A1U9KC88</accession>
<dbReference type="InterPro" id="IPR027417">
    <property type="entry name" value="P-loop_NTPase"/>
</dbReference>
<dbReference type="InterPro" id="IPR050095">
    <property type="entry name" value="ECF_ABC_transporter_ATP-bd"/>
</dbReference>
<dbReference type="EMBL" id="CP019699">
    <property type="protein sequence ID" value="AQS57644.1"/>
    <property type="molecule type" value="Genomic_DNA"/>
</dbReference>
<dbReference type="Proteomes" id="UP000188603">
    <property type="component" value="Chromosome"/>
</dbReference>
<dbReference type="AlphaFoldDB" id="A0A1U9KC88"/>
<keyword evidence="3" id="KW-0813">Transport</keyword>
<evidence type="ECO:0000256" key="8">
    <source>
        <dbReference type="ARBA" id="ARBA00023136"/>
    </source>
</evidence>
<organism evidence="10 11">
    <name type="scientific">Novibacillus thermophilus</name>
    <dbReference type="NCBI Taxonomy" id="1471761"/>
    <lineage>
        <taxon>Bacteria</taxon>
        <taxon>Bacillati</taxon>
        <taxon>Bacillota</taxon>
        <taxon>Bacilli</taxon>
        <taxon>Bacillales</taxon>
        <taxon>Thermoactinomycetaceae</taxon>
        <taxon>Novibacillus</taxon>
    </lineage>
</organism>
<keyword evidence="4" id="KW-1003">Cell membrane</keyword>
<evidence type="ECO:0000256" key="3">
    <source>
        <dbReference type="ARBA" id="ARBA00022448"/>
    </source>
</evidence>
<dbReference type="GO" id="GO:0016887">
    <property type="term" value="F:ATP hydrolysis activity"/>
    <property type="evidence" value="ECO:0007669"/>
    <property type="project" value="InterPro"/>
</dbReference>
<dbReference type="CDD" id="cd03225">
    <property type="entry name" value="ABC_cobalt_CbiO_domain1"/>
    <property type="match status" value="1"/>
</dbReference>
<evidence type="ECO:0000259" key="9">
    <source>
        <dbReference type="PROSITE" id="PS50893"/>
    </source>
</evidence>
<proteinExistence type="inferred from homology"/>
<dbReference type="PROSITE" id="PS50893">
    <property type="entry name" value="ABC_TRANSPORTER_2"/>
    <property type="match status" value="1"/>
</dbReference>
<dbReference type="FunFam" id="3.40.50.300:FF:000224">
    <property type="entry name" value="Energy-coupling factor transporter ATP-binding protein EcfA"/>
    <property type="match status" value="1"/>
</dbReference>
<reference evidence="10 11" key="1">
    <citation type="journal article" date="2015" name="Int. J. Syst. Evol. Microbiol.">
        <title>Novibacillus thermophilus gen. nov., sp. nov., a Gram-staining-negative and moderately thermophilic member of the family Thermoactinomycetaceae.</title>
        <authorList>
            <person name="Yang G."/>
            <person name="Chen J."/>
            <person name="Zhou S."/>
        </authorList>
    </citation>
    <scope>NUCLEOTIDE SEQUENCE [LARGE SCALE GENOMIC DNA]</scope>
    <source>
        <strain evidence="10 11">SG-1</strain>
    </source>
</reference>
<dbReference type="PANTHER" id="PTHR43553:SF21">
    <property type="entry name" value="ABC TRANSPORTER ATP-BINDING PROTEIN MA_1418-RELATED"/>
    <property type="match status" value="1"/>
</dbReference>
<keyword evidence="7" id="KW-1278">Translocase</keyword>
<evidence type="ECO:0000313" key="11">
    <source>
        <dbReference type="Proteomes" id="UP000188603"/>
    </source>
</evidence>
<dbReference type="InterPro" id="IPR003439">
    <property type="entry name" value="ABC_transporter-like_ATP-bd"/>
</dbReference>
<dbReference type="InterPro" id="IPR017871">
    <property type="entry name" value="ABC_transporter-like_CS"/>
</dbReference>
<evidence type="ECO:0000256" key="6">
    <source>
        <dbReference type="ARBA" id="ARBA00022840"/>
    </source>
</evidence>
<keyword evidence="6 10" id="KW-0067">ATP-binding</keyword>
<dbReference type="InterPro" id="IPR015856">
    <property type="entry name" value="ABC_transpr_CbiO/EcfA_su"/>
</dbReference>
<dbReference type="Pfam" id="PF00005">
    <property type="entry name" value="ABC_tran"/>
    <property type="match status" value="1"/>
</dbReference>
<dbReference type="GO" id="GO:0042626">
    <property type="term" value="F:ATPase-coupled transmembrane transporter activity"/>
    <property type="evidence" value="ECO:0007669"/>
    <property type="project" value="TreeGrafter"/>
</dbReference>
<dbReference type="SUPFAM" id="SSF52540">
    <property type="entry name" value="P-loop containing nucleoside triphosphate hydrolases"/>
    <property type="match status" value="1"/>
</dbReference>
<evidence type="ECO:0000256" key="5">
    <source>
        <dbReference type="ARBA" id="ARBA00022741"/>
    </source>
</evidence>
<evidence type="ECO:0000256" key="1">
    <source>
        <dbReference type="ARBA" id="ARBA00004202"/>
    </source>
</evidence>
<name>A0A1U9KC88_9BACL</name>
<comment type="subcellular location">
    <subcellularLocation>
        <location evidence="1">Cell membrane</location>
        <topology evidence="1">Peripheral membrane protein</topology>
    </subcellularLocation>
</comment>
<dbReference type="PROSITE" id="PS00211">
    <property type="entry name" value="ABC_TRANSPORTER_1"/>
    <property type="match status" value="1"/>
</dbReference>
<protein>
    <submittedName>
        <fullName evidence="10">ABC transporter ATP-binding protein</fullName>
    </submittedName>
</protein>
<sequence>MIDLSYRYPTSKEDVLRQVNINIEKGCVYALIGTNGSGKTTLCNVMRGFIPHFYNGDLRGKVLVEGKDIREWALGDLAQKIGFVFENPFTQISGVKDTVFEEVAFGLENLGVEVREIKQKVKHTLQLLGIEELQDHKPQELSGGQKQRVAIASILAMEPDILVIDEPTSQLDPLGTEAVFKIIELMKKRGMTIILVEHKMELIAEYADYVFLMQDGRIVMQGDAATVFSDKRVLQFGVTLPQYALLGIEMNEKGMLLPRIPITEREAVTTIRNWLEGEGP</sequence>
<dbReference type="Gene3D" id="3.40.50.300">
    <property type="entry name" value="P-loop containing nucleotide triphosphate hydrolases"/>
    <property type="match status" value="1"/>
</dbReference>
<evidence type="ECO:0000313" key="10">
    <source>
        <dbReference type="EMBL" id="AQS57644.1"/>
    </source>
</evidence>
<comment type="similarity">
    <text evidence="2">Belongs to the ABC transporter superfamily.</text>
</comment>
<keyword evidence="8" id="KW-0472">Membrane</keyword>
<dbReference type="PANTHER" id="PTHR43553">
    <property type="entry name" value="HEAVY METAL TRANSPORTER"/>
    <property type="match status" value="1"/>
</dbReference>
<feature type="domain" description="ABC transporter" evidence="9">
    <location>
        <begin position="1"/>
        <end position="240"/>
    </location>
</feature>
<evidence type="ECO:0000256" key="4">
    <source>
        <dbReference type="ARBA" id="ARBA00022475"/>
    </source>
</evidence>
<dbReference type="STRING" id="1471761.B0W44_17245"/>
<keyword evidence="11" id="KW-1185">Reference proteome</keyword>
<evidence type="ECO:0000256" key="2">
    <source>
        <dbReference type="ARBA" id="ARBA00005417"/>
    </source>
</evidence>